<dbReference type="Gene3D" id="1.10.10.1130">
    <property type="entry name" value="Uncharacterised protein PF10982, DUF2789"/>
    <property type="match status" value="1"/>
</dbReference>
<comment type="caution">
    <text evidence="1">The sequence shown here is derived from an EMBL/GenBank/DDBJ whole genome shotgun (WGS) entry which is preliminary data.</text>
</comment>
<reference evidence="2" key="1">
    <citation type="journal article" date="2019" name="Int. J. Syst. Evol. Microbiol.">
        <title>The Global Catalogue of Microorganisms (GCM) 10K type strain sequencing project: providing services to taxonomists for standard genome sequencing and annotation.</title>
        <authorList>
            <consortium name="The Broad Institute Genomics Platform"/>
            <consortium name="The Broad Institute Genome Sequencing Center for Infectious Disease"/>
            <person name="Wu L."/>
            <person name="Ma J."/>
        </authorList>
    </citation>
    <scope>NUCLEOTIDE SEQUENCE [LARGE SCALE GENOMIC DNA]</scope>
    <source>
        <strain evidence="2">CCUG 49452</strain>
    </source>
</reference>
<evidence type="ECO:0000313" key="1">
    <source>
        <dbReference type="EMBL" id="MFC4790084.1"/>
    </source>
</evidence>
<dbReference type="InterPro" id="IPR021250">
    <property type="entry name" value="DUF2789"/>
</dbReference>
<sequence>MENSVHRFHDLFAQLGLPADTEGISAFLAAHRPLDSHVSLADAPFWSSAQAAFLREALLQDSDWAELVDQLNGALREPPRQGS</sequence>
<organism evidence="1 2">
    <name type="scientific">Giesbergeria sinuosa</name>
    <dbReference type="NCBI Taxonomy" id="80883"/>
    <lineage>
        <taxon>Bacteria</taxon>
        <taxon>Pseudomonadati</taxon>
        <taxon>Pseudomonadota</taxon>
        <taxon>Betaproteobacteria</taxon>
        <taxon>Burkholderiales</taxon>
        <taxon>Comamonadaceae</taxon>
        <taxon>Giesbergeria</taxon>
    </lineage>
</organism>
<dbReference type="Proteomes" id="UP001596001">
    <property type="component" value="Unassembled WGS sequence"/>
</dbReference>
<protein>
    <submittedName>
        <fullName evidence="1">DUF2789 domain-containing protein</fullName>
    </submittedName>
</protein>
<accession>A0ABV9QFP4</accession>
<dbReference type="InterPro" id="IPR038086">
    <property type="entry name" value="DUF2789_sf"/>
</dbReference>
<evidence type="ECO:0000313" key="2">
    <source>
        <dbReference type="Proteomes" id="UP001596001"/>
    </source>
</evidence>
<dbReference type="RefSeq" id="WP_382434088.1">
    <property type="nucleotide sequence ID" value="NZ_JBHSHJ010000013.1"/>
</dbReference>
<gene>
    <name evidence="1" type="ORF">ACFO6X_13950</name>
</gene>
<name>A0ABV9QFP4_9BURK</name>
<proteinExistence type="predicted"/>
<dbReference type="Pfam" id="PF10982">
    <property type="entry name" value="DUF2789"/>
    <property type="match status" value="1"/>
</dbReference>
<dbReference type="EMBL" id="JBHSHJ010000013">
    <property type="protein sequence ID" value="MFC4790084.1"/>
    <property type="molecule type" value="Genomic_DNA"/>
</dbReference>
<keyword evidence="2" id="KW-1185">Reference proteome</keyword>